<accession>A0A554VRN6</accession>
<keyword evidence="2" id="KW-1185">Reference proteome</keyword>
<sequence length="161" mass="19037">MSIYNLLNPTRPETCHVLPLLGKHPRKEYPRFRNSFLTEEKKIVLMTRTGGGNRKAYKIENRAIKKHPNYLYDYDDPFDKTFAYWFFSVPEEFENDVTLILLNLFKGTSKEYQNTIKTIMIEQKEQLEILYEGTAESIPIQPVSEDWIKSHIKNSIEAMKK</sequence>
<dbReference type="AlphaFoldDB" id="A0A554VRN6"/>
<dbReference type="OrthoDB" id="1494981at2"/>
<dbReference type="RefSeq" id="WP_143915236.1">
    <property type="nucleotide sequence ID" value="NZ_CANMXV010000003.1"/>
</dbReference>
<dbReference type="Proteomes" id="UP000318833">
    <property type="component" value="Unassembled WGS sequence"/>
</dbReference>
<gene>
    <name evidence="1" type="ORF">FOF46_01395</name>
</gene>
<organism evidence="1 2">
    <name type="scientific">Aquimarina algiphila</name>
    <dbReference type="NCBI Taxonomy" id="2047982"/>
    <lineage>
        <taxon>Bacteria</taxon>
        <taxon>Pseudomonadati</taxon>
        <taxon>Bacteroidota</taxon>
        <taxon>Flavobacteriia</taxon>
        <taxon>Flavobacteriales</taxon>
        <taxon>Flavobacteriaceae</taxon>
        <taxon>Aquimarina</taxon>
    </lineage>
</organism>
<evidence type="ECO:0000313" key="2">
    <source>
        <dbReference type="Proteomes" id="UP000318833"/>
    </source>
</evidence>
<dbReference type="EMBL" id="VLNR01000002">
    <property type="protein sequence ID" value="TSE11312.1"/>
    <property type="molecule type" value="Genomic_DNA"/>
</dbReference>
<comment type="caution">
    <text evidence="1">The sequence shown here is derived from an EMBL/GenBank/DDBJ whole genome shotgun (WGS) entry which is preliminary data.</text>
</comment>
<protein>
    <submittedName>
        <fullName evidence="1">Uncharacterized protein</fullName>
    </submittedName>
</protein>
<reference evidence="1 2" key="1">
    <citation type="submission" date="2019-07" db="EMBL/GenBank/DDBJ databases">
        <title>The draft genome sequence of Aquimarina algiphila M91.</title>
        <authorList>
            <person name="Meng X."/>
        </authorList>
    </citation>
    <scope>NUCLEOTIDE SEQUENCE [LARGE SCALE GENOMIC DNA]</scope>
    <source>
        <strain evidence="1 2">M91</strain>
    </source>
</reference>
<evidence type="ECO:0000313" key="1">
    <source>
        <dbReference type="EMBL" id="TSE11312.1"/>
    </source>
</evidence>
<name>A0A554VRN6_9FLAO</name>
<proteinExistence type="predicted"/>